<dbReference type="InterPro" id="IPR041657">
    <property type="entry name" value="HTH_17"/>
</dbReference>
<gene>
    <name evidence="2" type="ORF">BBD42_27050</name>
</gene>
<dbReference type="InterPro" id="IPR009061">
    <property type="entry name" value="DNA-bd_dom_put_sf"/>
</dbReference>
<dbReference type="EMBL" id="CP016808">
    <property type="protein sequence ID" value="ANY69742.1"/>
    <property type="molecule type" value="Genomic_DNA"/>
</dbReference>
<dbReference type="InterPro" id="IPR010093">
    <property type="entry name" value="SinI_DNA-bd"/>
</dbReference>
<accession>A0A1B2DPW0</accession>
<dbReference type="RefSeq" id="WP_172455651.1">
    <property type="nucleotide sequence ID" value="NZ_CP016808.1"/>
</dbReference>
<dbReference type="AlphaFoldDB" id="A0A1B2DPW0"/>
<feature type="domain" description="Helix-turn-helix" evidence="1">
    <location>
        <begin position="39"/>
        <end position="93"/>
    </location>
</feature>
<organism evidence="2">
    <name type="scientific">Paenibacillus sp. BIHB 4019</name>
    <dbReference type="NCBI Taxonomy" id="1870819"/>
    <lineage>
        <taxon>Bacteria</taxon>
        <taxon>Bacillati</taxon>
        <taxon>Bacillota</taxon>
        <taxon>Bacilli</taxon>
        <taxon>Bacillales</taxon>
        <taxon>Paenibacillaceae</taxon>
        <taxon>Paenibacillus</taxon>
    </lineage>
</organism>
<dbReference type="InterPro" id="IPR038148">
    <property type="entry name" value="Tn1545/Tn916_Xis"/>
</dbReference>
<evidence type="ECO:0000259" key="1">
    <source>
        <dbReference type="Pfam" id="PF12728"/>
    </source>
</evidence>
<sequence length="102" mass="11989">MKTEQITVDFFASIRKQLFEEVKAQILSEIATELNQRRLTIPEASQYTGISEDTLYMLCREKSIPFYRAGSSKSRKPKIMFRVESLDRWMSQQEKVNCSGWE</sequence>
<dbReference type="Pfam" id="PF12728">
    <property type="entry name" value="HTH_17"/>
    <property type="match status" value="1"/>
</dbReference>
<dbReference type="GO" id="GO:0003677">
    <property type="term" value="F:DNA binding"/>
    <property type="evidence" value="ECO:0007669"/>
    <property type="project" value="InterPro"/>
</dbReference>
<dbReference type="Gene3D" id="3.90.105.50">
    <property type="match status" value="1"/>
</dbReference>
<proteinExistence type="predicted"/>
<name>A0A1B2DPW0_9BACL</name>
<protein>
    <recommendedName>
        <fullName evidence="1">Helix-turn-helix domain-containing protein</fullName>
    </recommendedName>
</protein>
<dbReference type="SUPFAM" id="SSF46955">
    <property type="entry name" value="Putative DNA-binding domain"/>
    <property type="match status" value="1"/>
</dbReference>
<evidence type="ECO:0000313" key="2">
    <source>
        <dbReference type="EMBL" id="ANY69742.1"/>
    </source>
</evidence>
<reference evidence="2" key="1">
    <citation type="submission" date="2016-08" db="EMBL/GenBank/DDBJ databases">
        <title>Complete Genome Seqeunce of Paenibacillus sp. BIHB 4019 from tea rhizoplane.</title>
        <authorList>
            <person name="Thakur R."/>
            <person name="Swarnkar M.K."/>
            <person name="Gulati A."/>
        </authorList>
    </citation>
    <scope>NUCLEOTIDE SEQUENCE [LARGE SCALE GENOMIC DNA]</scope>
    <source>
        <strain evidence="2">BIHB4019</strain>
    </source>
</reference>
<dbReference type="NCBIfam" id="TIGR01764">
    <property type="entry name" value="excise"/>
    <property type="match status" value="1"/>
</dbReference>